<keyword evidence="6" id="KW-0833">Ubl conjugation pathway</keyword>
<keyword evidence="11" id="KW-1133">Transmembrane helix</keyword>
<dbReference type="EMBL" id="JAAWWB010000022">
    <property type="protein sequence ID" value="KAG6755469.1"/>
    <property type="molecule type" value="Genomic_DNA"/>
</dbReference>
<keyword evidence="10" id="KW-0175">Coiled coil</keyword>
<gene>
    <name evidence="13" type="ORF">POTOM_041295</name>
</gene>
<keyword evidence="3" id="KW-0808">Transferase</keyword>
<dbReference type="GO" id="GO:0008270">
    <property type="term" value="F:zinc ion binding"/>
    <property type="evidence" value="ECO:0007669"/>
    <property type="project" value="UniProtKB-KW"/>
</dbReference>
<comment type="pathway">
    <text evidence="2">Protein modification; protein sumoylation.</text>
</comment>
<feature type="transmembrane region" description="Helical" evidence="11">
    <location>
        <begin position="100"/>
        <end position="122"/>
    </location>
</feature>
<keyword evidence="5 9" id="KW-0863">Zinc-finger</keyword>
<accession>A0A8X8CJ08</accession>
<evidence type="ECO:0000256" key="2">
    <source>
        <dbReference type="ARBA" id="ARBA00004718"/>
    </source>
</evidence>
<dbReference type="OrthoDB" id="26899at2759"/>
<evidence type="ECO:0000256" key="7">
    <source>
        <dbReference type="ARBA" id="ARBA00022833"/>
    </source>
</evidence>
<keyword evidence="11" id="KW-0812">Transmembrane</keyword>
<dbReference type="CDD" id="cd16651">
    <property type="entry name" value="SPL-RING_NSE2"/>
    <property type="match status" value="1"/>
</dbReference>
<evidence type="ECO:0000313" key="14">
    <source>
        <dbReference type="Proteomes" id="UP000886885"/>
    </source>
</evidence>
<sequence>MASTSAPRGGGDVPSASGIMTTSASMLCSENQSLIVEMRKVFNMMKEIAVDLERESESAKVNELENTVAELLATYEDCTYQTSAIESVGNTYQPGAEVGFCFRLIFGILVFACCQTYIGLVFEMQLTDFKKLLNDEFMKFKGNKSSAPQNHPLLRQFREAVWVHFLTLIDFDFFPALLRFAKASHDDFLANVHHSGQPMPGEEHEDIVMTSTQSTILNITCPLSGKPITELAEPVCGVDCKHVYEKKAIMGYISINAQAKCPVTGCPRYLRQDKVVSDPLLLVEIEEMRSMSKENMTATLVEDFTMTDDEEED</sequence>
<keyword evidence="7" id="KW-0862">Zinc</keyword>
<feature type="domain" description="SP-RING-type" evidence="12">
    <location>
        <begin position="203"/>
        <end position="290"/>
    </location>
</feature>
<dbReference type="GO" id="GO:0005634">
    <property type="term" value="C:nucleus"/>
    <property type="evidence" value="ECO:0007669"/>
    <property type="project" value="UniProtKB-SubCell"/>
</dbReference>
<evidence type="ECO:0000256" key="9">
    <source>
        <dbReference type="PROSITE-ProRule" id="PRU00452"/>
    </source>
</evidence>
<dbReference type="AlphaFoldDB" id="A0A8X8CJ08"/>
<reference evidence="13" key="1">
    <citation type="journal article" date="2020" name="bioRxiv">
        <title>Hybrid origin of Populus tomentosa Carr. identified through genome sequencing and phylogenomic analysis.</title>
        <authorList>
            <person name="An X."/>
            <person name="Gao K."/>
            <person name="Chen Z."/>
            <person name="Li J."/>
            <person name="Yang X."/>
            <person name="Yang X."/>
            <person name="Zhou J."/>
            <person name="Guo T."/>
            <person name="Zhao T."/>
            <person name="Huang S."/>
            <person name="Miao D."/>
            <person name="Khan W.U."/>
            <person name="Rao P."/>
            <person name="Ye M."/>
            <person name="Lei B."/>
            <person name="Liao W."/>
            <person name="Wang J."/>
            <person name="Ji L."/>
            <person name="Li Y."/>
            <person name="Guo B."/>
            <person name="Mustafa N.S."/>
            <person name="Li S."/>
            <person name="Yun Q."/>
            <person name="Keller S.R."/>
            <person name="Mao J."/>
            <person name="Zhang R."/>
            <person name="Strauss S.H."/>
        </authorList>
    </citation>
    <scope>NUCLEOTIDE SEQUENCE</scope>
    <source>
        <strain evidence="13">GM15</strain>
        <tissue evidence="13">Leaf</tissue>
    </source>
</reference>
<dbReference type="GO" id="GO:0016925">
    <property type="term" value="P:protein sumoylation"/>
    <property type="evidence" value="ECO:0007669"/>
    <property type="project" value="TreeGrafter"/>
</dbReference>
<evidence type="ECO:0000256" key="8">
    <source>
        <dbReference type="ARBA" id="ARBA00023242"/>
    </source>
</evidence>
<dbReference type="GO" id="GO:0000724">
    <property type="term" value="P:double-strand break repair via homologous recombination"/>
    <property type="evidence" value="ECO:0007669"/>
    <property type="project" value="InterPro"/>
</dbReference>
<dbReference type="Proteomes" id="UP000886885">
    <property type="component" value="Chromosome 11D"/>
</dbReference>
<dbReference type="PANTHER" id="PTHR21330">
    <property type="entry name" value="E3 SUMO-PROTEIN LIGASE NSE2"/>
    <property type="match status" value="1"/>
</dbReference>
<evidence type="ECO:0000313" key="13">
    <source>
        <dbReference type="EMBL" id="KAG6755469.1"/>
    </source>
</evidence>
<comment type="caution">
    <text evidence="13">The sequence shown here is derived from an EMBL/GenBank/DDBJ whole genome shotgun (WGS) entry which is preliminary data.</text>
</comment>
<dbReference type="InterPro" id="IPR004181">
    <property type="entry name" value="Znf_MIZ"/>
</dbReference>
<dbReference type="PANTHER" id="PTHR21330:SF1">
    <property type="entry name" value="E3 SUMO-PROTEIN LIGASE NSE2"/>
    <property type="match status" value="1"/>
</dbReference>
<protein>
    <recommendedName>
        <fullName evidence="12">SP-RING-type domain-containing protein</fullName>
    </recommendedName>
</protein>
<dbReference type="PROSITE" id="PS51044">
    <property type="entry name" value="ZF_SP_RING"/>
    <property type="match status" value="1"/>
</dbReference>
<comment type="subcellular location">
    <subcellularLocation>
        <location evidence="1">Nucleus</location>
    </subcellularLocation>
</comment>
<evidence type="ECO:0000256" key="6">
    <source>
        <dbReference type="ARBA" id="ARBA00022786"/>
    </source>
</evidence>
<evidence type="ECO:0000256" key="4">
    <source>
        <dbReference type="ARBA" id="ARBA00022723"/>
    </source>
</evidence>
<keyword evidence="4" id="KW-0479">Metal-binding</keyword>
<dbReference type="Pfam" id="PF11789">
    <property type="entry name" value="zf-Nse"/>
    <property type="match status" value="1"/>
</dbReference>
<dbReference type="GO" id="GO:0030915">
    <property type="term" value="C:Smc5-Smc6 complex"/>
    <property type="evidence" value="ECO:0007669"/>
    <property type="project" value="InterPro"/>
</dbReference>
<evidence type="ECO:0000256" key="11">
    <source>
        <dbReference type="SAM" id="Phobius"/>
    </source>
</evidence>
<dbReference type="InterPro" id="IPR026846">
    <property type="entry name" value="Nse2(Mms21)"/>
</dbReference>
<evidence type="ECO:0000256" key="1">
    <source>
        <dbReference type="ARBA" id="ARBA00004123"/>
    </source>
</evidence>
<keyword evidence="11" id="KW-0472">Membrane</keyword>
<evidence type="ECO:0000256" key="10">
    <source>
        <dbReference type="SAM" id="Coils"/>
    </source>
</evidence>
<keyword evidence="8" id="KW-0539">Nucleus</keyword>
<evidence type="ECO:0000256" key="3">
    <source>
        <dbReference type="ARBA" id="ARBA00022679"/>
    </source>
</evidence>
<feature type="coiled-coil region" evidence="10">
    <location>
        <begin position="54"/>
        <end position="81"/>
    </location>
</feature>
<dbReference type="GO" id="GO:0061665">
    <property type="term" value="F:SUMO ligase activity"/>
    <property type="evidence" value="ECO:0007669"/>
    <property type="project" value="TreeGrafter"/>
</dbReference>
<name>A0A8X8CJ08_POPTO</name>
<proteinExistence type="predicted"/>
<keyword evidence="14" id="KW-1185">Reference proteome</keyword>
<evidence type="ECO:0000259" key="12">
    <source>
        <dbReference type="PROSITE" id="PS51044"/>
    </source>
</evidence>
<organism evidence="13 14">
    <name type="scientific">Populus tomentosa</name>
    <name type="common">Chinese white poplar</name>
    <dbReference type="NCBI Taxonomy" id="118781"/>
    <lineage>
        <taxon>Eukaryota</taxon>
        <taxon>Viridiplantae</taxon>
        <taxon>Streptophyta</taxon>
        <taxon>Embryophyta</taxon>
        <taxon>Tracheophyta</taxon>
        <taxon>Spermatophyta</taxon>
        <taxon>Magnoliopsida</taxon>
        <taxon>eudicotyledons</taxon>
        <taxon>Gunneridae</taxon>
        <taxon>Pentapetalae</taxon>
        <taxon>rosids</taxon>
        <taxon>fabids</taxon>
        <taxon>Malpighiales</taxon>
        <taxon>Salicaceae</taxon>
        <taxon>Saliceae</taxon>
        <taxon>Populus</taxon>
    </lineage>
</organism>
<evidence type="ECO:0000256" key="5">
    <source>
        <dbReference type="ARBA" id="ARBA00022771"/>
    </source>
</evidence>